<dbReference type="InterPro" id="IPR050675">
    <property type="entry name" value="OAF3"/>
</dbReference>
<comment type="caution">
    <text evidence="6">The sequence shown here is derived from an EMBL/GenBank/DDBJ whole genome shotgun (WGS) entry which is preliminary data.</text>
</comment>
<evidence type="ECO:0000313" key="7">
    <source>
        <dbReference type="Proteomes" id="UP001600888"/>
    </source>
</evidence>
<name>A0ABR4ENH8_9PEZI</name>
<dbReference type="Gene3D" id="4.10.240.10">
    <property type="entry name" value="Zn(2)-C6 fungal-type DNA-binding domain"/>
    <property type="match status" value="1"/>
</dbReference>
<evidence type="ECO:0000256" key="3">
    <source>
        <dbReference type="ARBA" id="ARBA00023163"/>
    </source>
</evidence>
<feature type="domain" description="Zn(2)-C6 fungal-type" evidence="5">
    <location>
        <begin position="22"/>
        <end position="50"/>
    </location>
</feature>
<evidence type="ECO:0000313" key="6">
    <source>
        <dbReference type="EMBL" id="KAL2283885.1"/>
    </source>
</evidence>
<dbReference type="InterPro" id="IPR036864">
    <property type="entry name" value="Zn2-C6_fun-type_DNA-bd_sf"/>
</dbReference>
<keyword evidence="4" id="KW-0539">Nucleus</keyword>
<evidence type="ECO:0000256" key="1">
    <source>
        <dbReference type="ARBA" id="ARBA00023015"/>
    </source>
</evidence>
<dbReference type="SUPFAM" id="SSF57701">
    <property type="entry name" value="Zn2/Cys6 DNA-binding domain"/>
    <property type="match status" value="1"/>
</dbReference>
<dbReference type="InterPro" id="IPR021858">
    <property type="entry name" value="Fun_TF"/>
</dbReference>
<proteinExistence type="predicted"/>
<dbReference type="EMBL" id="JBAWTH010000040">
    <property type="protein sequence ID" value="KAL2283885.1"/>
    <property type="molecule type" value="Genomic_DNA"/>
</dbReference>
<dbReference type="PROSITE" id="PS50048">
    <property type="entry name" value="ZN2_CY6_FUNGAL_2"/>
    <property type="match status" value="1"/>
</dbReference>
<accession>A0ABR4ENH8</accession>
<dbReference type="SMART" id="SM00066">
    <property type="entry name" value="GAL4"/>
    <property type="match status" value="1"/>
</dbReference>
<organism evidence="6 7">
    <name type="scientific">Diaporthe vaccinii</name>
    <dbReference type="NCBI Taxonomy" id="105482"/>
    <lineage>
        <taxon>Eukaryota</taxon>
        <taxon>Fungi</taxon>
        <taxon>Dikarya</taxon>
        <taxon>Ascomycota</taxon>
        <taxon>Pezizomycotina</taxon>
        <taxon>Sordariomycetes</taxon>
        <taxon>Sordariomycetidae</taxon>
        <taxon>Diaporthales</taxon>
        <taxon>Diaporthaceae</taxon>
        <taxon>Diaporthe</taxon>
        <taxon>Diaporthe eres species complex</taxon>
    </lineage>
</organism>
<keyword evidence="2" id="KW-0238">DNA-binding</keyword>
<reference evidence="6 7" key="1">
    <citation type="submission" date="2024-03" db="EMBL/GenBank/DDBJ databases">
        <title>A high-quality draft genome sequence of Diaporthe vaccinii, a causative agent of upright dieback and viscid rot disease in cranberry plants.</title>
        <authorList>
            <person name="Sarrasin M."/>
            <person name="Lang B.F."/>
            <person name="Burger G."/>
        </authorList>
    </citation>
    <scope>NUCLEOTIDE SEQUENCE [LARGE SCALE GENOMIC DNA]</scope>
    <source>
        <strain evidence="6 7">IS7</strain>
    </source>
</reference>
<dbReference type="InterPro" id="IPR001138">
    <property type="entry name" value="Zn2Cys6_DnaBD"/>
</dbReference>
<gene>
    <name evidence="6" type="ORF">FJTKL_09641</name>
</gene>
<keyword evidence="7" id="KW-1185">Reference proteome</keyword>
<dbReference type="PROSITE" id="PS00463">
    <property type="entry name" value="ZN2_CY6_FUNGAL_1"/>
    <property type="match status" value="1"/>
</dbReference>
<sequence length="708" mass="79428">MLTASHAPQPDDVTIPARSFGGCSTCRKRHMKCDEGRPSCSACRDSGLACGGYEKSIFFSSDDRNGASAGGRLRFRQFMLSEQERQAMSEWLTASVPPKSAFRYITQIDDECEEASPSDDLHICRGPFSVFSTGRGRGGSTDAEPSPTAVDWTEGDDGDRIVPQDVLMADTNTTQSLDTSNLDMPMSPSAQQSLELMLEHVQSEWGPTSLAFADDLWDSARDLGCAHETLDEAVMPALQMTTFMPVAPSDLFEMTALEQPPAHLLPPPSSPAPSPQGINTNIPEHAVFLLKHYSTTVLNLLTPFRHTKTPWHILFIPHVKNCLAGLTLGEQLDHASLSAFYGTLAISALSIGGVSESQMWLQQGRAFQQLAREHTREMLKMAYEAPKRAKYKSILMALITMVQVSMFSGNRDRTECYFLEAEKFIRLRGLSRNKSRKVRLLHHCYAFERILYESTVTSEVNSRHRLHVREAVKSSGLVVVGQDSMQFRLSSWKDIQKEMAVVKGQYDGENDLHLERPGVWSATLYPEIFGIPEQWILMLSLVIRLGKEKDAAQNDRTARSPGLGEFLSMAKGIEEFINHLPWPEQVEDGLDSLLGAWQQSLAIYFYRRIYDVDGSLLQQKVVKARDYIMRYEPMELRQVCASARLIWPAFIAACEAEGFELQQSFADWFRSSSRVSGLQIFEDTLRAIERSWQDRTSLDGSSQTNHPV</sequence>
<keyword evidence="1" id="KW-0805">Transcription regulation</keyword>
<dbReference type="Proteomes" id="UP001600888">
    <property type="component" value="Unassembled WGS sequence"/>
</dbReference>
<protein>
    <recommendedName>
        <fullName evidence="5">Zn(2)-C6 fungal-type domain-containing protein</fullName>
    </recommendedName>
</protein>
<dbReference type="Pfam" id="PF00172">
    <property type="entry name" value="Zn_clus"/>
    <property type="match status" value="1"/>
</dbReference>
<dbReference type="PANTHER" id="PTHR31069">
    <property type="entry name" value="OLEATE-ACTIVATED TRANSCRIPTION FACTOR 1-RELATED"/>
    <property type="match status" value="1"/>
</dbReference>
<keyword evidence="3" id="KW-0804">Transcription</keyword>
<dbReference type="CDD" id="cd00067">
    <property type="entry name" value="GAL4"/>
    <property type="match status" value="1"/>
</dbReference>
<evidence type="ECO:0000256" key="4">
    <source>
        <dbReference type="ARBA" id="ARBA00023242"/>
    </source>
</evidence>
<dbReference type="PANTHER" id="PTHR31069:SF32">
    <property type="entry name" value="ARGININE METABOLISM REGULATION PROTEIN II"/>
    <property type="match status" value="1"/>
</dbReference>
<evidence type="ECO:0000256" key="2">
    <source>
        <dbReference type="ARBA" id="ARBA00023125"/>
    </source>
</evidence>
<dbReference type="Pfam" id="PF11951">
    <property type="entry name" value="Fungal_trans_2"/>
    <property type="match status" value="1"/>
</dbReference>
<evidence type="ECO:0000259" key="5">
    <source>
        <dbReference type="PROSITE" id="PS50048"/>
    </source>
</evidence>